<sequence>MAYITLTLLSSTHINMLSWNESKLEPIVADEIYEIGGLTLGPRMPTPFKMVLEAASVQMATVESLTFPHYSVQTPFVLIPNVEEGSTQQPPVAARPLEGTSSHEEVRREDDEILRQLQSTQARISIWSLLASSSIHRDALIRALSQIKVETTTTPRGHRVPFVLLDNGSALNICPLATVITLGYAPSEFGPSTQTIRAYDNARRDVIGTLEIELLIGPTTFPTLFQKMKFIHVGQVVTVRSVGDVFISFEPVLQISHNDDDLFLTGFIFDEHGPSQFMAISDHDVPYGLGFIPIEADYRYMARLRNERVRAQLTHTPFDYPVHPYSMSLADYFVRASELQTHYDGIIRGFNTIQEAELQHHMSLMTLYFSDEIDEHGIFFEIGDMVDGSVPHDEYVSEEIQTTLSPEFTEDDIVVADLSEVVEYPEWLANVILVPKKDDKVRVCIDFRDFNKASPKDDFPLSHIDMLVDSTAGHSMLSFMDGFSRYSQILMALEDIEKTSFIIEWGTYCYRVMPFGLKNARATYQRETTTLFHDVMHQDVKVYVDDMIVKSRDRADHLAALERFFKRIRQFKLRLNPKKHTFGVTSGKLLGYMVSNRGIEGMYVDGATNHSGYGIGVLLISPHGKHIPRFVRLTFFDRHPATNNIIEYEACILGLETTLELRIR</sequence>
<dbReference type="EMBL" id="QGNW01000107">
    <property type="protein sequence ID" value="RVW96463.1"/>
    <property type="molecule type" value="Genomic_DNA"/>
</dbReference>
<dbReference type="Gene3D" id="3.30.420.10">
    <property type="entry name" value="Ribonuclease H-like superfamily/Ribonuclease H"/>
    <property type="match status" value="1"/>
</dbReference>
<dbReference type="Gene3D" id="3.30.70.270">
    <property type="match status" value="1"/>
</dbReference>
<gene>
    <name evidence="3" type="primary">TY3B-I_632</name>
    <name evidence="3" type="ORF">CK203_029705</name>
</gene>
<dbReference type="InterPro" id="IPR000477">
    <property type="entry name" value="RT_dom"/>
</dbReference>
<name>A0A438IIC3_VITVI</name>
<dbReference type="InterPro" id="IPR053134">
    <property type="entry name" value="RNA-dir_DNA_polymerase"/>
</dbReference>
<feature type="domain" description="Reverse transcriptase" evidence="2">
    <location>
        <begin position="434"/>
        <end position="593"/>
    </location>
</feature>
<dbReference type="InterPro" id="IPR036397">
    <property type="entry name" value="RNaseH_sf"/>
</dbReference>
<accession>A0A438IIC3</accession>
<proteinExistence type="predicted"/>
<dbReference type="Gene3D" id="3.10.10.10">
    <property type="entry name" value="HIV Type 1 Reverse Transcriptase, subunit A, domain 1"/>
    <property type="match status" value="1"/>
</dbReference>
<dbReference type="Pfam" id="PF00078">
    <property type="entry name" value="RVT_1"/>
    <property type="match status" value="1"/>
</dbReference>
<dbReference type="InterPro" id="IPR043502">
    <property type="entry name" value="DNA/RNA_pol_sf"/>
</dbReference>
<evidence type="ECO:0000259" key="2">
    <source>
        <dbReference type="Pfam" id="PF00078"/>
    </source>
</evidence>
<dbReference type="InterPro" id="IPR043128">
    <property type="entry name" value="Rev_trsase/Diguanyl_cyclase"/>
</dbReference>
<feature type="region of interest" description="Disordered" evidence="1">
    <location>
        <begin position="86"/>
        <end position="108"/>
    </location>
</feature>
<evidence type="ECO:0000313" key="3">
    <source>
        <dbReference type="EMBL" id="RVW96463.1"/>
    </source>
</evidence>
<organism evidence="3 4">
    <name type="scientific">Vitis vinifera</name>
    <name type="common">Grape</name>
    <dbReference type="NCBI Taxonomy" id="29760"/>
    <lineage>
        <taxon>Eukaryota</taxon>
        <taxon>Viridiplantae</taxon>
        <taxon>Streptophyta</taxon>
        <taxon>Embryophyta</taxon>
        <taxon>Tracheophyta</taxon>
        <taxon>Spermatophyta</taxon>
        <taxon>Magnoliopsida</taxon>
        <taxon>eudicotyledons</taxon>
        <taxon>Gunneridae</taxon>
        <taxon>Pentapetalae</taxon>
        <taxon>rosids</taxon>
        <taxon>Vitales</taxon>
        <taxon>Vitaceae</taxon>
        <taxon>Viteae</taxon>
        <taxon>Vitis</taxon>
    </lineage>
</organism>
<dbReference type="CDD" id="cd01647">
    <property type="entry name" value="RT_LTR"/>
    <property type="match status" value="1"/>
</dbReference>
<reference evidence="3 4" key="1">
    <citation type="journal article" date="2018" name="PLoS Genet.">
        <title>Population sequencing reveals clonal diversity and ancestral inbreeding in the grapevine cultivar Chardonnay.</title>
        <authorList>
            <person name="Roach M.J."/>
            <person name="Johnson D.L."/>
            <person name="Bohlmann J."/>
            <person name="van Vuuren H.J."/>
            <person name="Jones S.J."/>
            <person name="Pretorius I.S."/>
            <person name="Schmidt S.A."/>
            <person name="Borneman A.R."/>
        </authorList>
    </citation>
    <scope>NUCLEOTIDE SEQUENCE [LARGE SCALE GENOMIC DNA]</scope>
    <source>
        <strain evidence="4">cv. Chardonnay</strain>
        <tissue evidence="3">Leaf</tissue>
    </source>
</reference>
<dbReference type="PANTHER" id="PTHR24559">
    <property type="entry name" value="TRANSPOSON TY3-I GAG-POL POLYPROTEIN"/>
    <property type="match status" value="1"/>
</dbReference>
<evidence type="ECO:0000313" key="4">
    <source>
        <dbReference type="Proteomes" id="UP000288805"/>
    </source>
</evidence>
<dbReference type="AlphaFoldDB" id="A0A438IIC3"/>
<protein>
    <submittedName>
        <fullName evidence="3">Transposon Ty3-I Gag-Pol polyprotein</fullName>
    </submittedName>
</protein>
<comment type="caution">
    <text evidence="3">The sequence shown here is derived from an EMBL/GenBank/DDBJ whole genome shotgun (WGS) entry which is preliminary data.</text>
</comment>
<evidence type="ECO:0000256" key="1">
    <source>
        <dbReference type="SAM" id="MobiDB-lite"/>
    </source>
</evidence>
<dbReference type="PANTHER" id="PTHR24559:SF457">
    <property type="entry name" value="RNA-DIRECTED DNA POLYMERASE HOMOLOG"/>
    <property type="match status" value="1"/>
</dbReference>
<dbReference type="GO" id="GO:0003676">
    <property type="term" value="F:nucleic acid binding"/>
    <property type="evidence" value="ECO:0007669"/>
    <property type="project" value="InterPro"/>
</dbReference>
<dbReference type="SUPFAM" id="SSF56672">
    <property type="entry name" value="DNA/RNA polymerases"/>
    <property type="match status" value="1"/>
</dbReference>
<dbReference type="Proteomes" id="UP000288805">
    <property type="component" value="Unassembled WGS sequence"/>
</dbReference>